<proteinExistence type="predicted"/>
<gene>
    <name evidence="1" type="ORF">METZ01_LOCUS452450</name>
</gene>
<organism evidence="1">
    <name type="scientific">marine metagenome</name>
    <dbReference type="NCBI Taxonomy" id="408172"/>
    <lineage>
        <taxon>unclassified sequences</taxon>
        <taxon>metagenomes</taxon>
        <taxon>ecological metagenomes</taxon>
    </lineage>
</organism>
<dbReference type="EMBL" id="UINC01187072">
    <property type="protein sequence ID" value="SVD99596.1"/>
    <property type="molecule type" value="Genomic_DNA"/>
</dbReference>
<feature type="non-terminal residue" evidence="1">
    <location>
        <position position="1"/>
    </location>
</feature>
<protein>
    <recommendedName>
        <fullName evidence="2">Xylose isomerase-like TIM barrel domain-containing protein</fullName>
    </recommendedName>
</protein>
<name>A0A382ZVC2_9ZZZZ</name>
<dbReference type="SUPFAM" id="SSF51658">
    <property type="entry name" value="Xylose isomerase-like"/>
    <property type="match status" value="1"/>
</dbReference>
<dbReference type="Gene3D" id="3.20.20.150">
    <property type="entry name" value="Divalent-metal-dependent TIM barrel enzymes"/>
    <property type="match status" value="1"/>
</dbReference>
<dbReference type="InterPro" id="IPR036237">
    <property type="entry name" value="Xyl_isomerase-like_sf"/>
</dbReference>
<accession>A0A382ZVC2</accession>
<dbReference type="AlphaFoldDB" id="A0A382ZVC2"/>
<sequence>GKGHLDVVGVFKALKKVGFPANGALSLEYEENSANPIPDIEQCLAITAASAQKALKG</sequence>
<reference evidence="1" key="1">
    <citation type="submission" date="2018-05" db="EMBL/GenBank/DDBJ databases">
        <authorList>
            <person name="Lanie J.A."/>
            <person name="Ng W.-L."/>
            <person name="Kazmierczak K.M."/>
            <person name="Andrzejewski T.M."/>
            <person name="Davidsen T.M."/>
            <person name="Wayne K.J."/>
            <person name="Tettelin H."/>
            <person name="Glass J.I."/>
            <person name="Rusch D."/>
            <person name="Podicherti R."/>
            <person name="Tsui H.-C.T."/>
            <person name="Winkler M.E."/>
        </authorList>
    </citation>
    <scope>NUCLEOTIDE SEQUENCE</scope>
</reference>
<evidence type="ECO:0008006" key="2">
    <source>
        <dbReference type="Google" id="ProtNLM"/>
    </source>
</evidence>
<evidence type="ECO:0000313" key="1">
    <source>
        <dbReference type="EMBL" id="SVD99596.1"/>
    </source>
</evidence>